<dbReference type="GO" id="GO:0019363">
    <property type="term" value="P:pyridine nucleotide biosynthetic process"/>
    <property type="evidence" value="ECO:0007669"/>
    <property type="project" value="UniProtKB-KW"/>
</dbReference>
<keyword evidence="10" id="KW-1185">Reference proteome</keyword>
<dbReference type="Pfam" id="PF01467">
    <property type="entry name" value="CTP_transf_like"/>
    <property type="match status" value="1"/>
</dbReference>
<comment type="caution">
    <text evidence="9">The sequence shown here is derived from an EMBL/GenBank/DDBJ whole genome shotgun (WGS) entry which is preliminary data.</text>
</comment>
<evidence type="ECO:0000259" key="8">
    <source>
        <dbReference type="Pfam" id="PF01467"/>
    </source>
</evidence>
<reference evidence="9 10" key="1">
    <citation type="submission" date="2024-08" db="EMBL/GenBank/DDBJ databases">
        <title>Gnathostoma spinigerum genome.</title>
        <authorList>
            <person name="Gonzalez-Bertolin B."/>
            <person name="Monzon S."/>
            <person name="Zaballos A."/>
            <person name="Jimenez P."/>
            <person name="Dekumyoy P."/>
            <person name="Varona S."/>
            <person name="Cuesta I."/>
            <person name="Sumanam S."/>
            <person name="Adisakwattana P."/>
            <person name="Gasser R.B."/>
            <person name="Hernandez-Gonzalez A."/>
            <person name="Young N.D."/>
            <person name="Perteguer M.J."/>
        </authorList>
    </citation>
    <scope>NUCLEOTIDE SEQUENCE [LARGE SCALE GENOMIC DNA]</scope>
    <source>
        <strain evidence="9">AL3</strain>
        <tissue evidence="9">Liver</tissue>
    </source>
</reference>
<dbReference type="PANTHER" id="PTHR12039:SF0">
    <property type="entry name" value="NICOTINAMIDE-NUCLEOTIDE ADENYLYLTRANSFERASE"/>
    <property type="match status" value="1"/>
</dbReference>
<accession>A0ABD6E8L7</accession>
<keyword evidence="4 7" id="KW-0547">Nucleotide-binding</keyword>
<dbReference type="AlphaFoldDB" id="A0ABD6E8L7"/>
<dbReference type="InterPro" id="IPR014729">
    <property type="entry name" value="Rossmann-like_a/b/a_fold"/>
</dbReference>
<dbReference type="GO" id="GO:0005524">
    <property type="term" value="F:ATP binding"/>
    <property type="evidence" value="ECO:0007669"/>
    <property type="project" value="UniProtKB-KW"/>
</dbReference>
<dbReference type="Gene3D" id="3.40.50.620">
    <property type="entry name" value="HUPs"/>
    <property type="match status" value="1"/>
</dbReference>
<dbReference type="NCBIfam" id="TIGR00482">
    <property type="entry name" value="nicotinate (nicotinamide) nucleotide adenylyltransferase"/>
    <property type="match status" value="1"/>
</dbReference>
<evidence type="ECO:0000313" key="10">
    <source>
        <dbReference type="Proteomes" id="UP001608902"/>
    </source>
</evidence>
<keyword evidence="3 7" id="KW-0548">Nucleotidyltransferase</keyword>
<sequence>MSRSLEGRIVALLACGSYNPPTFMHLRMFERARDFLQLHHGCKVIEGIMSPVSDFFAKPDLLSASHRMKMAELAVRSSDWIRADAWECSQKQWTRTLAVLKHFKKLLNEKHRNLGNVHLMLLCGGDIVDSFTRITPSGKNLWEPSDIAEIVRDFGLVILARTNSHPHETLKKLPFLEGPLTNVYCYEDEVMPNNLSSTRLRTALRNGESIKYCTEDAVVDYILSNKLYFGGSSKRDLNKALENSTSDGDCGRKNGI</sequence>
<dbReference type="EC" id="2.7.7.1" evidence="7"/>
<evidence type="ECO:0000256" key="7">
    <source>
        <dbReference type="RuleBase" id="RU362021"/>
    </source>
</evidence>
<protein>
    <recommendedName>
        <fullName evidence="7">Nicotinamide-nucleotide adenylyltransferase</fullName>
        <ecNumber evidence="7">2.7.7.1</ecNumber>
        <ecNumber evidence="7">2.7.7.18</ecNumber>
    </recommendedName>
</protein>
<feature type="domain" description="Cytidyltransferase-like" evidence="8">
    <location>
        <begin position="13"/>
        <end position="202"/>
    </location>
</feature>
<comment type="similarity">
    <text evidence="7">Belongs to the eukaryotic NMN adenylyltransferase family.</text>
</comment>
<evidence type="ECO:0000256" key="5">
    <source>
        <dbReference type="ARBA" id="ARBA00022840"/>
    </source>
</evidence>
<evidence type="ECO:0000256" key="1">
    <source>
        <dbReference type="ARBA" id="ARBA00022642"/>
    </source>
</evidence>
<proteinExistence type="inferred from homology"/>
<dbReference type="GO" id="GO:0004515">
    <property type="term" value="F:nicotinate-nucleotide adenylyltransferase activity"/>
    <property type="evidence" value="ECO:0007669"/>
    <property type="project" value="UniProtKB-EC"/>
</dbReference>
<evidence type="ECO:0000256" key="6">
    <source>
        <dbReference type="ARBA" id="ARBA00023027"/>
    </source>
</evidence>
<dbReference type="FunFam" id="3.40.50.620:FF:000181">
    <property type="entry name" value="Nicotinamide/nicotinic acid mononucleotide adenylyltransferase 3"/>
    <property type="match status" value="1"/>
</dbReference>
<organism evidence="9 10">
    <name type="scientific">Gnathostoma spinigerum</name>
    <dbReference type="NCBI Taxonomy" id="75299"/>
    <lineage>
        <taxon>Eukaryota</taxon>
        <taxon>Metazoa</taxon>
        <taxon>Ecdysozoa</taxon>
        <taxon>Nematoda</taxon>
        <taxon>Chromadorea</taxon>
        <taxon>Rhabditida</taxon>
        <taxon>Spirurina</taxon>
        <taxon>Gnathostomatomorpha</taxon>
        <taxon>Gnathostomatoidea</taxon>
        <taxon>Gnathostomatidae</taxon>
        <taxon>Gnathostoma</taxon>
    </lineage>
</organism>
<dbReference type="EMBL" id="JBGFUD010001527">
    <property type="protein sequence ID" value="MFH4976409.1"/>
    <property type="molecule type" value="Genomic_DNA"/>
</dbReference>
<dbReference type="SUPFAM" id="SSF52374">
    <property type="entry name" value="Nucleotidylyl transferase"/>
    <property type="match status" value="1"/>
</dbReference>
<comment type="pathway">
    <text evidence="7">Cofactor biosynthesis; NAD(+) biosynthesis; NAD(+) from nicotinamide D-ribonucleotide: step 1/1.</text>
</comment>
<evidence type="ECO:0000256" key="3">
    <source>
        <dbReference type="ARBA" id="ARBA00022695"/>
    </source>
</evidence>
<gene>
    <name evidence="9" type="ORF">AB6A40_003118</name>
</gene>
<dbReference type="EC" id="2.7.7.18" evidence="7"/>
<dbReference type="InterPro" id="IPR051182">
    <property type="entry name" value="Euk_NMN_adenylyltrnsfrase"/>
</dbReference>
<dbReference type="InterPro" id="IPR004821">
    <property type="entry name" value="Cyt_trans-like"/>
</dbReference>
<evidence type="ECO:0000313" key="9">
    <source>
        <dbReference type="EMBL" id="MFH4976409.1"/>
    </source>
</evidence>
<keyword evidence="6 7" id="KW-0520">NAD</keyword>
<evidence type="ECO:0000256" key="2">
    <source>
        <dbReference type="ARBA" id="ARBA00022679"/>
    </source>
</evidence>
<keyword evidence="1 7" id="KW-0662">Pyridine nucleotide biosynthesis</keyword>
<keyword evidence="5 7" id="KW-0067">ATP-binding</keyword>
<dbReference type="Proteomes" id="UP001608902">
    <property type="component" value="Unassembled WGS sequence"/>
</dbReference>
<evidence type="ECO:0000256" key="4">
    <source>
        <dbReference type="ARBA" id="ARBA00022741"/>
    </source>
</evidence>
<dbReference type="InterPro" id="IPR005248">
    <property type="entry name" value="NadD/NMNAT"/>
</dbReference>
<keyword evidence="2 7" id="KW-0808">Transferase</keyword>
<dbReference type="GO" id="GO:0000309">
    <property type="term" value="F:nicotinamide-nucleotide adenylyltransferase activity"/>
    <property type="evidence" value="ECO:0007669"/>
    <property type="project" value="UniProtKB-EC"/>
</dbReference>
<name>A0ABD6E8L7_9BILA</name>
<comment type="catalytic activity">
    <reaction evidence="7">
        <text>beta-nicotinamide D-ribonucleotide + ATP + H(+) = diphosphate + NAD(+)</text>
        <dbReference type="Rhea" id="RHEA:21360"/>
        <dbReference type="ChEBI" id="CHEBI:14649"/>
        <dbReference type="ChEBI" id="CHEBI:15378"/>
        <dbReference type="ChEBI" id="CHEBI:30616"/>
        <dbReference type="ChEBI" id="CHEBI:33019"/>
        <dbReference type="ChEBI" id="CHEBI:57540"/>
        <dbReference type="EC" id="2.7.7.1"/>
    </reaction>
</comment>
<dbReference type="PANTHER" id="PTHR12039">
    <property type="entry name" value="NICOTINAMIDE MONONUCLEOTIDE ADENYLYLTRANSFERASE"/>
    <property type="match status" value="1"/>
</dbReference>
<comment type="catalytic activity">
    <reaction evidence="7">
        <text>nicotinate beta-D-ribonucleotide + ATP + H(+) = deamido-NAD(+) + diphosphate</text>
        <dbReference type="Rhea" id="RHEA:22860"/>
        <dbReference type="ChEBI" id="CHEBI:15378"/>
        <dbReference type="ChEBI" id="CHEBI:30616"/>
        <dbReference type="ChEBI" id="CHEBI:33019"/>
        <dbReference type="ChEBI" id="CHEBI:57502"/>
        <dbReference type="ChEBI" id="CHEBI:58437"/>
        <dbReference type="EC" id="2.7.7.18"/>
    </reaction>
</comment>